<evidence type="ECO:0000256" key="1">
    <source>
        <dbReference type="ARBA" id="ARBA00010211"/>
    </source>
</evidence>
<dbReference type="PANTHER" id="PTHR42796:SF4">
    <property type="entry name" value="FUMARYLACETOACETATE HYDROLASE DOMAIN-CONTAINING PROTEIN 2A"/>
    <property type="match status" value="1"/>
</dbReference>
<reference evidence="4 5" key="1">
    <citation type="submission" date="2021-03" db="EMBL/GenBank/DDBJ databases">
        <title>Sneathiella sp. CAU 1612 isolated from Kang Won-do.</title>
        <authorList>
            <person name="Kim W."/>
        </authorList>
    </citation>
    <scope>NUCLEOTIDE SEQUENCE [LARGE SCALE GENOMIC DNA]</scope>
    <source>
        <strain evidence="4 5">CAU 1612</strain>
    </source>
</reference>
<dbReference type="InterPro" id="IPR036663">
    <property type="entry name" value="Fumarylacetoacetase_C_sf"/>
</dbReference>
<feature type="domain" description="Fumarylacetoacetase-like C-terminal" evidence="3">
    <location>
        <begin position="7"/>
        <end position="202"/>
    </location>
</feature>
<comment type="similarity">
    <text evidence="1">Belongs to the FAH family.</text>
</comment>
<name>A0ABS3F9F7_9PROT</name>
<dbReference type="InterPro" id="IPR051121">
    <property type="entry name" value="FAH"/>
</dbReference>
<dbReference type="SUPFAM" id="SSF56529">
    <property type="entry name" value="FAH"/>
    <property type="match status" value="1"/>
</dbReference>
<keyword evidence="4" id="KW-0378">Hydrolase</keyword>
<evidence type="ECO:0000313" key="4">
    <source>
        <dbReference type="EMBL" id="MBO0335163.1"/>
    </source>
</evidence>
<gene>
    <name evidence="4" type="ORF">J0X12_16190</name>
</gene>
<protein>
    <submittedName>
        <fullName evidence="4">Fumarylacetoacetate hydrolase family protein</fullName>
    </submittedName>
</protein>
<sequence>MSAASINNAKEANLPIPKEPIIFMKATTAINGPYDDVELPASSTKLDWEVELGFAIGKRAKNVSEADALDHVAGYFIVNELSERDWQAEREGQWTKGKSHDTFAPLGPWFVTADEVADPGDLNLLLKVNDETRQDGSTKTMIFGVAEVLSYISGFMTLEPGDIISTGTPPGVGLGMKPPLYLKEGDRMHLEINGLGHQQQLVVRKAD</sequence>
<accession>A0ABS3F9F7</accession>
<dbReference type="EMBL" id="JAFLNC010000005">
    <property type="protein sequence ID" value="MBO0335163.1"/>
    <property type="molecule type" value="Genomic_DNA"/>
</dbReference>
<evidence type="ECO:0000313" key="5">
    <source>
        <dbReference type="Proteomes" id="UP000664761"/>
    </source>
</evidence>
<evidence type="ECO:0000256" key="2">
    <source>
        <dbReference type="ARBA" id="ARBA00022723"/>
    </source>
</evidence>
<organism evidence="4 5">
    <name type="scientific">Sneathiella sedimenti</name>
    <dbReference type="NCBI Taxonomy" id="2816034"/>
    <lineage>
        <taxon>Bacteria</taxon>
        <taxon>Pseudomonadati</taxon>
        <taxon>Pseudomonadota</taxon>
        <taxon>Alphaproteobacteria</taxon>
        <taxon>Sneathiellales</taxon>
        <taxon>Sneathiellaceae</taxon>
        <taxon>Sneathiella</taxon>
    </lineage>
</organism>
<dbReference type="PANTHER" id="PTHR42796">
    <property type="entry name" value="FUMARYLACETOACETATE HYDROLASE DOMAIN-CONTAINING PROTEIN 2A-RELATED"/>
    <property type="match status" value="1"/>
</dbReference>
<dbReference type="Pfam" id="PF01557">
    <property type="entry name" value="FAA_hydrolase"/>
    <property type="match status" value="1"/>
</dbReference>
<proteinExistence type="inferred from homology"/>
<keyword evidence="5" id="KW-1185">Reference proteome</keyword>
<dbReference type="GO" id="GO:0016787">
    <property type="term" value="F:hydrolase activity"/>
    <property type="evidence" value="ECO:0007669"/>
    <property type="project" value="UniProtKB-KW"/>
</dbReference>
<dbReference type="Proteomes" id="UP000664761">
    <property type="component" value="Unassembled WGS sequence"/>
</dbReference>
<dbReference type="InterPro" id="IPR011234">
    <property type="entry name" value="Fumarylacetoacetase-like_C"/>
</dbReference>
<evidence type="ECO:0000259" key="3">
    <source>
        <dbReference type="Pfam" id="PF01557"/>
    </source>
</evidence>
<comment type="caution">
    <text evidence="4">The sequence shown here is derived from an EMBL/GenBank/DDBJ whole genome shotgun (WGS) entry which is preliminary data.</text>
</comment>
<dbReference type="Gene3D" id="3.90.850.10">
    <property type="entry name" value="Fumarylacetoacetase-like, C-terminal domain"/>
    <property type="match status" value="1"/>
</dbReference>
<keyword evidence="2" id="KW-0479">Metal-binding</keyword>